<accession>A0A382H0X5</accession>
<sequence>MSNFHKLILSVLLATLLHPIQALACSVLYYKDLATGKIYAVNAEDYYLDVDAYIQIEPKSKRKFARLWYGWDDFAQGGINEQGLFFDAAVTPEQPRIKGYRNPRNNLGDKILARASTVEEALEILEKEKIALNKSHMLFGDSTGQAVIVEWVGGERKLHWIEDNKLVMTNFLLSEPEAGNYPDFRYKSIIDRINELESGEQEINLNKIGNTVGLAVRPAREDENKRLGGTVYVSFIDVTENKFVLSYRLSNDDLVILDLEDEFAKSKRQTINFEKLFH</sequence>
<organism evidence="2">
    <name type="scientific">marine metagenome</name>
    <dbReference type="NCBI Taxonomy" id="408172"/>
    <lineage>
        <taxon>unclassified sequences</taxon>
        <taxon>metagenomes</taxon>
        <taxon>ecological metagenomes</taxon>
    </lineage>
</organism>
<dbReference type="EMBL" id="UINC01058157">
    <property type="protein sequence ID" value="SVB80101.1"/>
    <property type="molecule type" value="Genomic_DNA"/>
</dbReference>
<evidence type="ECO:0000313" key="2">
    <source>
        <dbReference type="EMBL" id="SVB80101.1"/>
    </source>
</evidence>
<name>A0A382H0X5_9ZZZZ</name>
<dbReference type="Pfam" id="PF03417">
    <property type="entry name" value="AAT"/>
    <property type="match status" value="1"/>
</dbReference>
<feature type="domain" description="Peptidase C45 hydrolase" evidence="1">
    <location>
        <begin position="77"/>
        <end position="197"/>
    </location>
</feature>
<evidence type="ECO:0000259" key="1">
    <source>
        <dbReference type="Pfam" id="PF03417"/>
    </source>
</evidence>
<dbReference type="SUPFAM" id="SSF56235">
    <property type="entry name" value="N-terminal nucleophile aminohydrolases (Ntn hydrolases)"/>
    <property type="match status" value="1"/>
</dbReference>
<dbReference type="InterPro" id="IPR029055">
    <property type="entry name" value="Ntn_hydrolases_N"/>
</dbReference>
<reference evidence="2" key="1">
    <citation type="submission" date="2018-05" db="EMBL/GenBank/DDBJ databases">
        <authorList>
            <person name="Lanie J.A."/>
            <person name="Ng W.-L."/>
            <person name="Kazmierczak K.M."/>
            <person name="Andrzejewski T.M."/>
            <person name="Davidsen T.M."/>
            <person name="Wayne K.J."/>
            <person name="Tettelin H."/>
            <person name="Glass J.I."/>
            <person name="Rusch D."/>
            <person name="Podicherti R."/>
            <person name="Tsui H.-C.T."/>
            <person name="Winkler M.E."/>
        </authorList>
    </citation>
    <scope>NUCLEOTIDE SEQUENCE</scope>
</reference>
<dbReference type="AlphaFoldDB" id="A0A382H0X5"/>
<proteinExistence type="predicted"/>
<gene>
    <name evidence="2" type="ORF">METZ01_LOCUS232955</name>
</gene>
<dbReference type="InterPro" id="IPR005079">
    <property type="entry name" value="Peptidase_C45_hydrolase"/>
</dbReference>
<dbReference type="Gene3D" id="3.60.60.10">
    <property type="entry name" value="Penicillin V Acylase, Chain A"/>
    <property type="match status" value="1"/>
</dbReference>
<protein>
    <recommendedName>
        <fullName evidence="1">Peptidase C45 hydrolase domain-containing protein</fullName>
    </recommendedName>
</protein>